<feature type="transmembrane region" description="Helical" evidence="6">
    <location>
        <begin position="37"/>
        <end position="58"/>
    </location>
</feature>
<evidence type="ECO:0000256" key="6">
    <source>
        <dbReference type="SAM" id="Phobius"/>
    </source>
</evidence>
<dbReference type="PANTHER" id="PTHR30028">
    <property type="entry name" value="UPF0014 INNER MEMBRANE PROTEIN YBBM-RELATED"/>
    <property type="match status" value="1"/>
</dbReference>
<accession>A0A917W0J7</accession>
<feature type="transmembrane region" description="Helical" evidence="6">
    <location>
        <begin position="64"/>
        <end position="82"/>
    </location>
</feature>
<dbReference type="Pfam" id="PF03649">
    <property type="entry name" value="UPF0014"/>
    <property type="match status" value="1"/>
</dbReference>
<dbReference type="PANTHER" id="PTHR30028:SF0">
    <property type="entry name" value="PROTEIN ALUMINUM SENSITIVE 3"/>
    <property type="match status" value="1"/>
</dbReference>
<dbReference type="AlphaFoldDB" id="A0A917W0J7"/>
<evidence type="ECO:0000256" key="5">
    <source>
        <dbReference type="ARBA" id="ARBA00023136"/>
    </source>
</evidence>
<comment type="similarity">
    <text evidence="2">Belongs to the UPF0014 family.</text>
</comment>
<feature type="transmembrane region" description="Helical" evidence="6">
    <location>
        <begin position="127"/>
        <end position="151"/>
    </location>
</feature>
<evidence type="ECO:0000313" key="8">
    <source>
        <dbReference type="Proteomes" id="UP000654670"/>
    </source>
</evidence>
<proteinExistence type="inferred from homology"/>
<evidence type="ECO:0000256" key="2">
    <source>
        <dbReference type="ARBA" id="ARBA00005268"/>
    </source>
</evidence>
<dbReference type="InterPro" id="IPR005226">
    <property type="entry name" value="UPF0014_fam"/>
</dbReference>
<evidence type="ECO:0000256" key="3">
    <source>
        <dbReference type="ARBA" id="ARBA00022692"/>
    </source>
</evidence>
<evidence type="ECO:0000256" key="1">
    <source>
        <dbReference type="ARBA" id="ARBA00004141"/>
    </source>
</evidence>
<dbReference type="GO" id="GO:0005886">
    <property type="term" value="C:plasma membrane"/>
    <property type="evidence" value="ECO:0007669"/>
    <property type="project" value="TreeGrafter"/>
</dbReference>
<sequence length="259" mass="28550">MSSNDLTLWQLVSAYIFILILLIIVKVKGIQREKEILISSVRMTIQLMIVGYILAYVFGNANPVFTLVILALMLIFAIYNIYQRAKIPLNKELKKKIALSMTVGVIATLIYFILVTLNVKPWYNPRYVIPIAGMIIGNTMTGVSLGVNTLLEGMHTKKQMVESALMLGAKPNEASRPIINQAFDSAMLPTINSMVGMGIVFLPGMMTGQIIGGASPIQAIRYQIAVMLGIVGGASLTVLLFVQIGYKAFFNSRCQLREK</sequence>
<feature type="transmembrane region" description="Helical" evidence="6">
    <location>
        <begin position="194"/>
        <end position="212"/>
    </location>
</feature>
<feature type="transmembrane region" description="Helical" evidence="6">
    <location>
        <begin position="6"/>
        <end position="25"/>
    </location>
</feature>
<feature type="transmembrane region" description="Helical" evidence="6">
    <location>
        <begin position="97"/>
        <end position="115"/>
    </location>
</feature>
<dbReference type="Proteomes" id="UP000654670">
    <property type="component" value="Unassembled WGS sequence"/>
</dbReference>
<dbReference type="RefSeq" id="WP_188801911.1">
    <property type="nucleotide sequence ID" value="NZ_BMOK01000003.1"/>
</dbReference>
<protein>
    <submittedName>
        <fullName evidence="7">Iron export ABC transporter permease subunit FetB</fullName>
    </submittedName>
</protein>
<gene>
    <name evidence="7" type="ORF">GCM10007968_09200</name>
</gene>
<keyword evidence="5 6" id="KW-0472">Membrane</keyword>
<reference evidence="7" key="1">
    <citation type="journal article" date="2014" name="Int. J. Syst. Evol. Microbiol.">
        <title>Complete genome sequence of Corynebacterium casei LMG S-19264T (=DSM 44701T), isolated from a smear-ripened cheese.</title>
        <authorList>
            <consortium name="US DOE Joint Genome Institute (JGI-PGF)"/>
            <person name="Walter F."/>
            <person name="Albersmeier A."/>
            <person name="Kalinowski J."/>
            <person name="Ruckert C."/>
        </authorList>
    </citation>
    <scope>NUCLEOTIDE SEQUENCE</scope>
    <source>
        <strain evidence="7">JCM 15325</strain>
    </source>
</reference>
<name>A0A917W0J7_9BACL</name>
<comment type="subcellular location">
    <subcellularLocation>
        <location evidence="1">Membrane</location>
        <topology evidence="1">Multi-pass membrane protein</topology>
    </subcellularLocation>
</comment>
<reference evidence="7" key="2">
    <citation type="submission" date="2020-09" db="EMBL/GenBank/DDBJ databases">
        <authorList>
            <person name="Sun Q."/>
            <person name="Ohkuma M."/>
        </authorList>
    </citation>
    <scope>NUCLEOTIDE SEQUENCE</scope>
    <source>
        <strain evidence="7">JCM 15325</strain>
    </source>
</reference>
<keyword evidence="8" id="KW-1185">Reference proteome</keyword>
<organism evidence="7 8">
    <name type="scientific">Sporolactobacillus putidus</name>
    <dbReference type="NCBI Taxonomy" id="492735"/>
    <lineage>
        <taxon>Bacteria</taxon>
        <taxon>Bacillati</taxon>
        <taxon>Bacillota</taxon>
        <taxon>Bacilli</taxon>
        <taxon>Bacillales</taxon>
        <taxon>Sporolactobacillaceae</taxon>
        <taxon>Sporolactobacillus</taxon>
    </lineage>
</organism>
<evidence type="ECO:0000313" key="7">
    <source>
        <dbReference type="EMBL" id="GGL47283.1"/>
    </source>
</evidence>
<evidence type="ECO:0000256" key="4">
    <source>
        <dbReference type="ARBA" id="ARBA00022989"/>
    </source>
</evidence>
<keyword evidence="4 6" id="KW-1133">Transmembrane helix</keyword>
<feature type="transmembrane region" description="Helical" evidence="6">
    <location>
        <begin position="224"/>
        <end position="249"/>
    </location>
</feature>
<comment type="caution">
    <text evidence="7">The sequence shown here is derived from an EMBL/GenBank/DDBJ whole genome shotgun (WGS) entry which is preliminary data.</text>
</comment>
<keyword evidence="3 6" id="KW-0812">Transmembrane</keyword>
<dbReference type="EMBL" id="BMOK01000003">
    <property type="protein sequence ID" value="GGL47283.1"/>
    <property type="molecule type" value="Genomic_DNA"/>
</dbReference>